<dbReference type="AlphaFoldDB" id="S7WPP2"/>
<organism evidence="2 3">
    <name type="scientific">Cyclobacterium qasimii M12-11B</name>
    <dbReference type="NCBI Taxonomy" id="641524"/>
    <lineage>
        <taxon>Bacteria</taxon>
        <taxon>Pseudomonadati</taxon>
        <taxon>Bacteroidota</taxon>
        <taxon>Cytophagia</taxon>
        <taxon>Cytophagales</taxon>
        <taxon>Cyclobacteriaceae</taxon>
        <taxon>Cyclobacterium</taxon>
    </lineage>
</organism>
<evidence type="ECO:0000313" key="2">
    <source>
        <dbReference type="EMBL" id="EPR66103.1"/>
    </source>
</evidence>
<evidence type="ECO:0000313" key="3">
    <source>
        <dbReference type="Proteomes" id="UP000014974"/>
    </source>
</evidence>
<proteinExistence type="predicted"/>
<accession>S7WPP2</accession>
<feature type="transmembrane region" description="Helical" evidence="1">
    <location>
        <begin position="42"/>
        <end position="62"/>
    </location>
</feature>
<dbReference type="Proteomes" id="UP000014974">
    <property type="component" value="Unassembled WGS sequence"/>
</dbReference>
<reference evidence="2 3" key="1">
    <citation type="journal article" date="2013" name="Genome Announc.">
        <title>Draft Genome Sequence of Cyclobacterium qasimii Strain M12-11BT, Isolated from Arctic Marine Sediment.</title>
        <authorList>
            <person name="Shivaji S."/>
            <person name="Ara S."/>
            <person name="Singh A."/>
            <person name="Kumar Pinnaka A."/>
        </authorList>
    </citation>
    <scope>NUCLEOTIDE SEQUENCE [LARGE SCALE GENOMIC DNA]</scope>
    <source>
        <strain evidence="2 3">M12-11B</strain>
    </source>
</reference>
<protein>
    <submittedName>
        <fullName evidence="2">Uncharacterized protein</fullName>
    </submittedName>
</protein>
<sequence>MSINKQSISLRYSLKELSQLFDQIETEELNLKINQIIRWTKLNYWFGRISFLLFVGIVFYLFF</sequence>
<name>S7WPP2_9BACT</name>
<gene>
    <name evidence="2" type="ORF">ADICYQ_4801</name>
</gene>
<evidence type="ECO:0000256" key="1">
    <source>
        <dbReference type="SAM" id="Phobius"/>
    </source>
</evidence>
<dbReference type="EMBL" id="ATNM01000156">
    <property type="protein sequence ID" value="EPR66103.1"/>
    <property type="molecule type" value="Genomic_DNA"/>
</dbReference>
<keyword evidence="1" id="KW-0472">Membrane</keyword>
<keyword evidence="1" id="KW-1133">Transmembrane helix</keyword>
<comment type="caution">
    <text evidence="2">The sequence shown here is derived from an EMBL/GenBank/DDBJ whole genome shotgun (WGS) entry which is preliminary data.</text>
</comment>
<keyword evidence="1" id="KW-0812">Transmembrane</keyword>